<reference evidence="6 7" key="1">
    <citation type="submission" date="2020-12" db="EMBL/GenBank/DDBJ databases">
        <title>Vagococcus allomyrinae sp. nov. and Enterococcus lavae sp. nov., isolated from the larvae of Allomyrina dichotoma.</title>
        <authorList>
            <person name="Lee S.D."/>
        </authorList>
    </citation>
    <scope>NUCLEOTIDE SEQUENCE [LARGE SCALE GENOMIC DNA]</scope>
    <source>
        <strain evidence="6 7">BWM-S5</strain>
    </source>
</reference>
<dbReference type="CDD" id="cd00383">
    <property type="entry name" value="trans_reg_C"/>
    <property type="match status" value="1"/>
</dbReference>
<feature type="DNA-binding region" description="OmpR/PhoB-type" evidence="4">
    <location>
        <begin position="133"/>
        <end position="235"/>
    </location>
</feature>
<gene>
    <name evidence="6" type="ORF">I6N96_09545</name>
</gene>
<organism evidence="6 7">
    <name type="scientific">Enterococcus larvae</name>
    <dbReference type="NCBI Taxonomy" id="2794352"/>
    <lineage>
        <taxon>Bacteria</taxon>
        <taxon>Bacillati</taxon>
        <taxon>Bacillota</taxon>
        <taxon>Bacilli</taxon>
        <taxon>Lactobacillales</taxon>
        <taxon>Enterococcaceae</taxon>
        <taxon>Enterococcus</taxon>
    </lineage>
</organism>
<evidence type="ECO:0000256" key="3">
    <source>
        <dbReference type="ARBA" id="ARBA00023163"/>
    </source>
</evidence>
<dbReference type="PROSITE" id="PS51755">
    <property type="entry name" value="OMPR_PHOB"/>
    <property type="match status" value="1"/>
</dbReference>
<evidence type="ECO:0000313" key="6">
    <source>
        <dbReference type="EMBL" id="MBP1046529.1"/>
    </source>
</evidence>
<dbReference type="EMBL" id="JAEDXU010000004">
    <property type="protein sequence ID" value="MBP1046529.1"/>
    <property type="molecule type" value="Genomic_DNA"/>
</dbReference>
<proteinExistence type="predicted"/>
<accession>A0ABS4CIT4</accession>
<comment type="caution">
    <text evidence="6">The sequence shown here is derived from an EMBL/GenBank/DDBJ whole genome shotgun (WGS) entry which is preliminary data.</text>
</comment>
<evidence type="ECO:0000256" key="4">
    <source>
        <dbReference type="PROSITE-ProRule" id="PRU01091"/>
    </source>
</evidence>
<name>A0ABS4CIT4_9ENTE</name>
<feature type="domain" description="OmpR/PhoB-type" evidence="5">
    <location>
        <begin position="133"/>
        <end position="235"/>
    </location>
</feature>
<evidence type="ECO:0000313" key="7">
    <source>
        <dbReference type="Proteomes" id="UP000673375"/>
    </source>
</evidence>
<dbReference type="InterPro" id="IPR036388">
    <property type="entry name" value="WH-like_DNA-bd_sf"/>
</dbReference>
<evidence type="ECO:0000256" key="2">
    <source>
        <dbReference type="ARBA" id="ARBA00023125"/>
    </source>
</evidence>
<dbReference type="Gene3D" id="1.10.10.10">
    <property type="entry name" value="Winged helix-like DNA-binding domain superfamily/Winged helix DNA-binding domain"/>
    <property type="match status" value="1"/>
</dbReference>
<dbReference type="RefSeq" id="WP_209557347.1">
    <property type="nucleotide sequence ID" value="NZ_JAEDXU010000004.1"/>
</dbReference>
<keyword evidence="2 4" id="KW-0238">DNA-binding</keyword>
<sequence>MYKIGILNIGGNLKESYIEVLKNHKYEVVQFTRENLDDELSQVDGVIIYDDEQQHVSETCSLIMKIKEQSEALVWVAAKQTKEVNRIIYLQLGADANIQDSHIDEFYLILRNGLTVKNIDSSNTEEKLNRVENEKDELAHLFKLIPSNQSVLLNGDREIILTRLEYKTLDMLCSQPKKALSYEELYQRIWGDGEVKNCKPRIANIIFHVRGKIEENPLSPKYIKTVRSKGYVFSPTL</sequence>
<evidence type="ECO:0000259" key="5">
    <source>
        <dbReference type="PROSITE" id="PS51755"/>
    </source>
</evidence>
<dbReference type="InterPro" id="IPR016032">
    <property type="entry name" value="Sig_transdc_resp-reg_C-effctor"/>
</dbReference>
<dbReference type="Pfam" id="PF00486">
    <property type="entry name" value="Trans_reg_C"/>
    <property type="match status" value="1"/>
</dbReference>
<evidence type="ECO:0000256" key="1">
    <source>
        <dbReference type="ARBA" id="ARBA00023015"/>
    </source>
</evidence>
<protein>
    <submittedName>
        <fullName evidence="6">Winged-helix domain-containing protein</fullName>
    </submittedName>
</protein>
<keyword evidence="7" id="KW-1185">Reference proteome</keyword>
<dbReference type="InterPro" id="IPR001867">
    <property type="entry name" value="OmpR/PhoB-type_DNA-bd"/>
</dbReference>
<keyword evidence="3" id="KW-0804">Transcription</keyword>
<dbReference type="Proteomes" id="UP000673375">
    <property type="component" value="Unassembled WGS sequence"/>
</dbReference>
<dbReference type="SMART" id="SM00862">
    <property type="entry name" value="Trans_reg_C"/>
    <property type="match status" value="1"/>
</dbReference>
<keyword evidence="1" id="KW-0805">Transcription regulation</keyword>
<dbReference type="SUPFAM" id="SSF46894">
    <property type="entry name" value="C-terminal effector domain of the bipartite response regulators"/>
    <property type="match status" value="1"/>
</dbReference>